<dbReference type="RefSeq" id="WP_218913770.1">
    <property type="nucleotide sequence ID" value="NZ_BAAAJZ010000025.1"/>
</dbReference>
<comment type="similarity">
    <text evidence="1">Belongs to the phD/YefM antitoxin family.</text>
</comment>
<evidence type="ECO:0000313" key="3">
    <source>
        <dbReference type="EMBL" id="NYG05394.1"/>
    </source>
</evidence>
<evidence type="ECO:0000313" key="4">
    <source>
        <dbReference type="Proteomes" id="UP000549695"/>
    </source>
</evidence>
<dbReference type="AlphaFoldDB" id="A0A852WFC4"/>
<dbReference type="Gene3D" id="1.10.8.1050">
    <property type="entry name" value="Antitoxin VbhA-like"/>
    <property type="match status" value="1"/>
</dbReference>
<dbReference type="InterPro" id="IPR043038">
    <property type="entry name" value="VbhA_sf"/>
</dbReference>
<feature type="domain" description="Antitoxin VbhA" evidence="2">
    <location>
        <begin position="58"/>
        <end position="104"/>
    </location>
</feature>
<dbReference type="EMBL" id="JACCCZ010000002">
    <property type="protein sequence ID" value="NYG05394.1"/>
    <property type="molecule type" value="Genomic_DNA"/>
</dbReference>
<proteinExistence type="inferred from homology"/>
<dbReference type="InterPro" id="IPR033788">
    <property type="entry name" value="VbhA-like"/>
</dbReference>
<gene>
    <name evidence="3" type="ORF">HDA37_005748</name>
</gene>
<protein>
    <submittedName>
        <fullName evidence="3">PHD/YefM family antitoxin component YafN of YafNO toxin-antitoxin module</fullName>
    </submittedName>
</protein>
<organism evidence="3 4">
    <name type="scientific">Pseudonocardia alni</name>
    <name type="common">Amycolata alni</name>
    <dbReference type="NCBI Taxonomy" id="33907"/>
    <lineage>
        <taxon>Bacteria</taxon>
        <taxon>Bacillati</taxon>
        <taxon>Actinomycetota</taxon>
        <taxon>Actinomycetes</taxon>
        <taxon>Pseudonocardiales</taxon>
        <taxon>Pseudonocardiaceae</taxon>
        <taxon>Pseudonocardia</taxon>
    </lineage>
</organism>
<evidence type="ECO:0000256" key="1">
    <source>
        <dbReference type="ARBA" id="ARBA00009981"/>
    </source>
</evidence>
<dbReference type="GeneID" id="98055668"/>
<dbReference type="Gene3D" id="3.40.1620.10">
    <property type="entry name" value="YefM-like domain"/>
    <property type="match status" value="1"/>
</dbReference>
<dbReference type="Proteomes" id="UP000549695">
    <property type="component" value="Unassembled WGS sequence"/>
</dbReference>
<comment type="caution">
    <text evidence="3">The sequence shown here is derived from an EMBL/GenBank/DDBJ whole genome shotgun (WGS) entry which is preliminary data.</text>
</comment>
<evidence type="ECO:0000259" key="2">
    <source>
        <dbReference type="Pfam" id="PF18495"/>
    </source>
</evidence>
<keyword evidence="4" id="KW-1185">Reference proteome</keyword>
<name>A0A852WFC4_PSEA5</name>
<dbReference type="Pfam" id="PF18495">
    <property type="entry name" value="VbhA"/>
    <property type="match status" value="1"/>
</dbReference>
<reference evidence="3 4" key="1">
    <citation type="submission" date="2020-07" db="EMBL/GenBank/DDBJ databases">
        <title>Sequencing the genomes of 1000 actinobacteria strains.</title>
        <authorList>
            <person name="Klenk H.-P."/>
        </authorList>
    </citation>
    <scope>NUCLEOTIDE SEQUENCE [LARGE SCALE GENOMIC DNA]</scope>
    <source>
        <strain evidence="3 4">DSM 44749</strain>
    </source>
</reference>
<dbReference type="SUPFAM" id="SSF143120">
    <property type="entry name" value="YefM-like"/>
    <property type="match status" value="1"/>
</dbReference>
<sequence length="107" mass="11549">MCVPEVLSFREFRTALAATLKRVQDPNAEPVFVGAHRKPEAVVMSVARYEQLIGAAQRRADVDEALASVRAEGLEPSAEGLALLDGVAAGSVSTGEARERVLARYRR</sequence>
<dbReference type="InterPro" id="IPR041535">
    <property type="entry name" value="VbhA"/>
</dbReference>
<accession>A0A852WFC4</accession>
<dbReference type="InterPro" id="IPR036165">
    <property type="entry name" value="YefM-like_sf"/>
</dbReference>
<dbReference type="CDD" id="cd11586">
    <property type="entry name" value="VbhA_like"/>
    <property type="match status" value="1"/>
</dbReference>